<dbReference type="EMBL" id="PJRP01000002">
    <property type="protein sequence ID" value="PLQ01214.1"/>
    <property type="molecule type" value="Genomic_DNA"/>
</dbReference>
<sequence>MFDEQRFYDCIQRDFPIVPRPFQSAGAALDLNEHAVLSLLARDVGAGRVSRIGAVFAPNVIGASTLAALAVQPEALSRVAARVNAYGAVSHNYARHGHHYNLWFVAGARTRAALDVVLGSIADDVDQSPLDLPMEREYHIDLGFSMSGTPGTPRGWRTPSPKSTHLDEDDWRLVAALETGLPLTPQPFHALARCTGMPLHRVLARIAQWHASGVIRRFGVILHHRPFGYRHNAMCVWNVPDARVDAIGTRLARVAPVSLCYRRTRRLPAWPYNLFAMVHARSEAELQSALEHFDQQAGMGALPGRVLRSGTCFKQCGTRYSWEVPPT</sequence>
<dbReference type="Pfam" id="PF22451">
    <property type="entry name" value="NirdL-like_HTH"/>
    <property type="match status" value="2"/>
</dbReference>
<feature type="domain" description="Siroheme decarboxylase NirL-like HTH" evidence="8">
    <location>
        <begin position="172"/>
        <end position="216"/>
    </location>
</feature>
<dbReference type="GO" id="GO:0016829">
    <property type="term" value="F:lyase activity"/>
    <property type="evidence" value="ECO:0007669"/>
    <property type="project" value="UniProtKB-KW"/>
</dbReference>
<dbReference type="PANTHER" id="PTHR43413">
    <property type="entry name" value="TRANSCRIPTIONAL REGULATOR, ASNC FAMILY"/>
    <property type="match status" value="1"/>
</dbReference>
<dbReference type="InterPro" id="IPR040523">
    <property type="entry name" value="AsnC_trans_reg2"/>
</dbReference>
<evidence type="ECO:0000256" key="6">
    <source>
        <dbReference type="SAM" id="MobiDB-lite"/>
    </source>
</evidence>
<dbReference type="Pfam" id="PF17805">
    <property type="entry name" value="AsnC_trans_reg2"/>
    <property type="match status" value="2"/>
</dbReference>
<organism evidence="9 10">
    <name type="scientific">Cupriavidus pauculus</name>
    <dbReference type="NCBI Taxonomy" id="82633"/>
    <lineage>
        <taxon>Bacteria</taxon>
        <taxon>Pseudomonadati</taxon>
        <taxon>Pseudomonadota</taxon>
        <taxon>Betaproteobacteria</taxon>
        <taxon>Burkholderiales</taxon>
        <taxon>Burkholderiaceae</taxon>
        <taxon>Cupriavidus</taxon>
    </lineage>
</organism>
<dbReference type="Gene3D" id="3.30.70.3460">
    <property type="match status" value="2"/>
</dbReference>
<dbReference type="InterPro" id="IPR050684">
    <property type="entry name" value="HTH-Siroheme_Decarb"/>
</dbReference>
<evidence type="ECO:0000259" key="8">
    <source>
        <dbReference type="Pfam" id="PF22451"/>
    </source>
</evidence>
<comment type="catalytic activity">
    <reaction evidence="5">
        <text>siroheme + 2 H(+) = 12,18-didecarboxysiroheme + 2 CO2</text>
        <dbReference type="Rhea" id="RHEA:19093"/>
        <dbReference type="ChEBI" id="CHEBI:15378"/>
        <dbReference type="ChEBI" id="CHEBI:16526"/>
        <dbReference type="ChEBI" id="CHEBI:60052"/>
        <dbReference type="ChEBI" id="CHEBI:140497"/>
        <dbReference type="EC" id="4.1.1.111"/>
    </reaction>
</comment>
<gene>
    <name evidence="9" type="ORF">CYJ10_05840</name>
</gene>
<evidence type="ECO:0000313" key="9">
    <source>
        <dbReference type="EMBL" id="PLQ01214.1"/>
    </source>
</evidence>
<protein>
    <recommendedName>
        <fullName evidence="4">siroheme decarboxylase</fullName>
        <ecNumber evidence="4">4.1.1.111</ecNumber>
    </recommendedName>
</protein>
<comment type="similarity">
    <text evidence="3">Belongs to the Ahb/Nir family.</text>
</comment>
<dbReference type="RefSeq" id="WP_101680580.1">
    <property type="nucleotide sequence ID" value="NZ_PJRP01000002.1"/>
</dbReference>
<evidence type="ECO:0000256" key="5">
    <source>
        <dbReference type="ARBA" id="ARBA00048470"/>
    </source>
</evidence>
<feature type="domain" description="Siroheme decarboxylase AsnC-like ligand binding" evidence="7">
    <location>
        <begin position="227"/>
        <end position="314"/>
    </location>
</feature>
<proteinExistence type="inferred from homology"/>
<dbReference type="PANTHER" id="PTHR43413:SF1">
    <property type="entry name" value="SIROHEME DECARBOXYLASE NIRL SUBUNIT"/>
    <property type="match status" value="1"/>
</dbReference>
<evidence type="ECO:0000256" key="4">
    <source>
        <dbReference type="ARBA" id="ARBA00023471"/>
    </source>
</evidence>
<dbReference type="OrthoDB" id="9806536at2"/>
<dbReference type="InterPro" id="IPR053953">
    <property type="entry name" value="NirdL-like_HTH"/>
</dbReference>
<evidence type="ECO:0000256" key="2">
    <source>
        <dbReference type="ARBA" id="ARBA00023444"/>
    </source>
</evidence>
<keyword evidence="1" id="KW-0456">Lyase</keyword>
<feature type="domain" description="Siroheme decarboxylase AsnC-like ligand binding" evidence="7">
    <location>
        <begin position="63"/>
        <end position="138"/>
    </location>
</feature>
<reference evidence="9 10" key="1">
    <citation type="submission" date="2017-12" db="EMBL/GenBank/DDBJ databases">
        <title>Genome sequence of the active heterotrophic nitrifier-denitrifier, Cupriavidus pauculus UM1.</title>
        <authorList>
            <person name="Putonti C."/>
            <person name="Castignetti D."/>
        </authorList>
    </citation>
    <scope>NUCLEOTIDE SEQUENCE [LARGE SCALE GENOMIC DNA]</scope>
    <source>
        <strain evidence="9 10">UM1</strain>
    </source>
</reference>
<evidence type="ECO:0000256" key="3">
    <source>
        <dbReference type="ARBA" id="ARBA00023457"/>
    </source>
</evidence>
<name>A0A2N5CG88_9BURK</name>
<dbReference type="Proteomes" id="UP000234341">
    <property type="component" value="Unassembled WGS sequence"/>
</dbReference>
<evidence type="ECO:0000259" key="7">
    <source>
        <dbReference type="Pfam" id="PF17805"/>
    </source>
</evidence>
<evidence type="ECO:0000256" key="1">
    <source>
        <dbReference type="ARBA" id="ARBA00023239"/>
    </source>
</evidence>
<feature type="region of interest" description="Disordered" evidence="6">
    <location>
        <begin position="145"/>
        <end position="165"/>
    </location>
</feature>
<dbReference type="AlphaFoldDB" id="A0A2N5CG88"/>
<accession>A0A2N5CG88</accession>
<comment type="caution">
    <text evidence="9">The sequence shown here is derived from an EMBL/GenBank/DDBJ whole genome shotgun (WGS) entry which is preliminary data.</text>
</comment>
<evidence type="ECO:0000313" key="10">
    <source>
        <dbReference type="Proteomes" id="UP000234341"/>
    </source>
</evidence>
<comment type="pathway">
    <text evidence="2">Porphyrin-containing compound metabolism.</text>
</comment>
<feature type="domain" description="Siroheme decarboxylase NirL-like HTH" evidence="8">
    <location>
        <begin position="11"/>
        <end position="42"/>
    </location>
</feature>
<dbReference type="EC" id="4.1.1.111" evidence="4"/>